<accession>U2T9W1</accession>
<dbReference type="SUPFAM" id="SSF144020">
    <property type="entry name" value="FdhE-like"/>
    <property type="match status" value="1"/>
</dbReference>
<dbReference type="InterPro" id="IPR024064">
    <property type="entry name" value="FdhE-like_sf"/>
</dbReference>
<dbReference type="Proteomes" id="UP000016638">
    <property type="component" value="Unassembled WGS sequence"/>
</dbReference>
<dbReference type="EMBL" id="AWEZ01000020">
    <property type="protein sequence ID" value="ERL09809.1"/>
    <property type="molecule type" value="Genomic_DNA"/>
</dbReference>
<evidence type="ECO:0000313" key="2">
    <source>
        <dbReference type="Proteomes" id="UP000016638"/>
    </source>
</evidence>
<organism evidence="1 2">
    <name type="scientific">Olsenella profusa F0195</name>
    <dbReference type="NCBI Taxonomy" id="1125712"/>
    <lineage>
        <taxon>Bacteria</taxon>
        <taxon>Bacillati</taxon>
        <taxon>Actinomycetota</taxon>
        <taxon>Coriobacteriia</taxon>
        <taxon>Coriobacteriales</taxon>
        <taxon>Atopobiaceae</taxon>
        <taxon>Olsenella</taxon>
    </lineage>
</organism>
<name>U2T9W1_9ACTN</name>
<evidence type="ECO:0008006" key="3">
    <source>
        <dbReference type="Google" id="ProtNLM"/>
    </source>
</evidence>
<sequence>MGTDGPRRCPVCGDEMVVVVAKTRGAHAWRGWHCRHCGHEERERVAPAGRKEVR</sequence>
<reference evidence="1 2" key="1">
    <citation type="submission" date="2013-08" db="EMBL/GenBank/DDBJ databases">
        <authorList>
            <person name="Durkin A.S."/>
            <person name="Haft D.R."/>
            <person name="McCorrison J."/>
            <person name="Torralba M."/>
            <person name="Gillis M."/>
            <person name="Haft D.H."/>
            <person name="Methe B."/>
            <person name="Sutton G."/>
            <person name="Nelson K.E."/>
        </authorList>
    </citation>
    <scope>NUCLEOTIDE SEQUENCE [LARGE SCALE GENOMIC DNA]</scope>
    <source>
        <strain evidence="1 2">F0195</strain>
    </source>
</reference>
<evidence type="ECO:0000313" key="1">
    <source>
        <dbReference type="EMBL" id="ERL09809.1"/>
    </source>
</evidence>
<keyword evidence="2" id="KW-1185">Reference proteome</keyword>
<comment type="caution">
    <text evidence="1">The sequence shown here is derived from an EMBL/GenBank/DDBJ whole genome shotgun (WGS) entry which is preliminary data.</text>
</comment>
<dbReference type="STRING" id="1125712.HMPREF1316_1502"/>
<proteinExistence type="predicted"/>
<dbReference type="PATRIC" id="fig|1125712.3.peg.565"/>
<gene>
    <name evidence="1" type="ORF">HMPREF1316_1502</name>
</gene>
<dbReference type="OrthoDB" id="3618415at2"/>
<dbReference type="AlphaFoldDB" id="U2T9W1"/>
<dbReference type="RefSeq" id="WP_021725437.1">
    <property type="nucleotide sequence ID" value="NZ_AWEZ01000020.1"/>
</dbReference>
<protein>
    <recommendedName>
        <fullName evidence="3">InsA N-terminal domain protein</fullName>
    </recommendedName>
</protein>